<dbReference type="PANTHER" id="PTHR22946">
    <property type="entry name" value="DIENELACTONE HYDROLASE DOMAIN-CONTAINING PROTEIN-RELATED"/>
    <property type="match status" value="1"/>
</dbReference>
<evidence type="ECO:0000313" key="5">
    <source>
        <dbReference type="Proteomes" id="UP000023435"/>
    </source>
</evidence>
<dbReference type="Proteomes" id="UP000023435">
    <property type="component" value="Unassembled WGS sequence"/>
</dbReference>
<dbReference type="GO" id="GO:0008236">
    <property type="term" value="F:serine-type peptidase activity"/>
    <property type="evidence" value="ECO:0007669"/>
    <property type="project" value="InterPro"/>
</dbReference>
<dbReference type="Gene3D" id="3.40.50.1820">
    <property type="entry name" value="alpha/beta hydrolase"/>
    <property type="match status" value="1"/>
</dbReference>
<evidence type="ECO:0000256" key="2">
    <source>
        <dbReference type="SAM" id="MobiDB-lite"/>
    </source>
</evidence>
<reference evidence="4 5" key="1">
    <citation type="journal article" date="2014" name="Genome Announc.">
        <title>Draft Genome Sequence of Lysobacter capsici AZ78, a Bacterium Antagonistic to Plant-Pathogenic Oomycetes.</title>
        <authorList>
            <person name="Puopolo G."/>
            <person name="Sonego P."/>
            <person name="Engelen K."/>
            <person name="Pertot I."/>
        </authorList>
    </citation>
    <scope>NUCLEOTIDE SEQUENCE [LARGE SCALE GENOMIC DNA]</scope>
    <source>
        <strain evidence="4 5">AZ78</strain>
    </source>
</reference>
<gene>
    <name evidence="4" type="ORF">AZ78_2122</name>
</gene>
<dbReference type="InterPro" id="IPR001375">
    <property type="entry name" value="Peptidase_S9_cat"/>
</dbReference>
<feature type="compositionally biased region" description="Basic residues" evidence="2">
    <location>
        <begin position="72"/>
        <end position="82"/>
    </location>
</feature>
<dbReference type="PANTHER" id="PTHR22946:SF9">
    <property type="entry name" value="POLYKETIDE TRANSFERASE AF380"/>
    <property type="match status" value="1"/>
</dbReference>
<dbReference type="SUPFAM" id="SSF53474">
    <property type="entry name" value="alpha/beta-Hydrolases"/>
    <property type="match status" value="1"/>
</dbReference>
<keyword evidence="5" id="KW-1185">Reference proteome</keyword>
<evidence type="ECO:0000259" key="3">
    <source>
        <dbReference type="Pfam" id="PF00326"/>
    </source>
</evidence>
<dbReference type="GO" id="GO:0052689">
    <property type="term" value="F:carboxylic ester hydrolase activity"/>
    <property type="evidence" value="ECO:0007669"/>
    <property type="project" value="UniProtKB-ARBA"/>
</dbReference>
<name>A0A108U8M1_9GAMM</name>
<feature type="domain" description="Peptidase S9 prolyl oligopeptidase catalytic" evidence="3">
    <location>
        <begin position="225"/>
        <end position="358"/>
    </location>
</feature>
<accession>A0A108U8M1</accession>
<evidence type="ECO:0000256" key="1">
    <source>
        <dbReference type="ARBA" id="ARBA00022801"/>
    </source>
</evidence>
<dbReference type="Pfam" id="PF00326">
    <property type="entry name" value="Peptidase_S9"/>
    <property type="match status" value="1"/>
</dbReference>
<dbReference type="InterPro" id="IPR050261">
    <property type="entry name" value="FrsA_esterase"/>
</dbReference>
<protein>
    <submittedName>
        <fullName evidence="4">Dipeptidyl aminopeptidases/acylaminoacyl-peptidases-like protein</fullName>
    </submittedName>
</protein>
<dbReference type="InterPro" id="IPR029058">
    <property type="entry name" value="AB_hydrolase_fold"/>
</dbReference>
<organism evidence="4 5">
    <name type="scientific">Lysobacter capsici AZ78</name>
    <dbReference type="NCBI Taxonomy" id="1444315"/>
    <lineage>
        <taxon>Bacteria</taxon>
        <taxon>Pseudomonadati</taxon>
        <taxon>Pseudomonadota</taxon>
        <taxon>Gammaproteobacteria</taxon>
        <taxon>Lysobacterales</taxon>
        <taxon>Lysobacteraceae</taxon>
        <taxon>Lysobacter</taxon>
    </lineage>
</organism>
<comment type="caution">
    <text evidence="4">The sequence shown here is derived from an EMBL/GenBank/DDBJ whole genome shotgun (WGS) entry which is preliminary data.</text>
</comment>
<dbReference type="AlphaFoldDB" id="A0A108U8M1"/>
<sequence>MKNGGFGRRFFCAFVFRAVSFLQRDRQAVAKKNLRRMRARRGGKGEEHRLAELDRAEVMRNQRVRMHNGRPGLRVKTRRPASRKPSGYAERHRRPLRDDLAMIRCTHLALLTLALACAACSRPAGDAAQAAASADAAGKTLAEARAGVATKLITHNRGGEAPPAPPSGVLDLIHYDAPAGKLAAYLTPRPATPGKHPAIIWISGGDSNTIGDFWSPQPRENDQSAAAFRAAGIVTMYPSLRGGNDNPGEREGFYGEVQDILAAADHLAKLDYVDPQRIYLGGHSTGGTLVLLVAQIDPRFRDVFSFGPVADVSGYGQDMLPVSLSDEREIRLRSPGYWLGSIRGPVFVFEGDHDANTDQVELLRESSKNPKAQFFVVPRADHFSVLAPTTELIAKKILADTGAQTTIGFSEAELEGLLK</sequence>
<dbReference type="GO" id="GO:0004177">
    <property type="term" value="F:aminopeptidase activity"/>
    <property type="evidence" value="ECO:0007669"/>
    <property type="project" value="UniProtKB-KW"/>
</dbReference>
<dbReference type="GO" id="GO:0006508">
    <property type="term" value="P:proteolysis"/>
    <property type="evidence" value="ECO:0007669"/>
    <property type="project" value="InterPro"/>
</dbReference>
<dbReference type="EMBL" id="JAJA02000001">
    <property type="protein sequence ID" value="KWS04572.1"/>
    <property type="molecule type" value="Genomic_DNA"/>
</dbReference>
<evidence type="ECO:0000313" key="4">
    <source>
        <dbReference type="EMBL" id="KWS04572.1"/>
    </source>
</evidence>
<proteinExistence type="predicted"/>
<feature type="region of interest" description="Disordered" evidence="2">
    <location>
        <begin position="72"/>
        <end position="93"/>
    </location>
</feature>
<keyword evidence="1" id="KW-0378">Hydrolase</keyword>